<proteinExistence type="predicted"/>
<dbReference type="Proteomes" id="UP000004947">
    <property type="component" value="Unassembled WGS sequence"/>
</dbReference>
<gene>
    <name evidence="1" type="ORF">LNTAR_14407</name>
</gene>
<evidence type="ECO:0000313" key="2">
    <source>
        <dbReference type="Proteomes" id="UP000004947"/>
    </source>
</evidence>
<reference evidence="1 2" key="1">
    <citation type="journal article" date="2010" name="J. Bacteriol.">
        <title>Genome sequence of Lentisphaera araneosa HTCC2155T, the type species of the order Lentisphaerales in the phylum Lentisphaerae.</title>
        <authorList>
            <person name="Thrash J.C."/>
            <person name="Cho J.C."/>
            <person name="Vergin K.L."/>
            <person name="Morris R.M."/>
            <person name="Giovannoni S.J."/>
        </authorList>
    </citation>
    <scope>NUCLEOTIDE SEQUENCE [LARGE SCALE GENOMIC DNA]</scope>
    <source>
        <strain evidence="1 2">HTCC2155</strain>
    </source>
</reference>
<protein>
    <submittedName>
        <fullName evidence="1">Uncharacterized protein</fullName>
    </submittedName>
</protein>
<dbReference type="RefSeq" id="WP_007277318.1">
    <property type="nucleotide sequence ID" value="NZ_ABCK01000003.1"/>
</dbReference>
<name>A6DHD3_9BACT</name>
<dbReference type="OrthoDB" id="4993002at2"/>
<organism evidence="1 2">
    <name type="scientific">Lentisphaera araneosa HTCC2155</name>
    <dbReference type="NCBI Taxonomy" id="313628"/>
    <lineage>
        <taxon>Bacteria</taxon>
        <taxon>Pseudomonadati</taxon>
        <taxon>Lentisphaerota</taxon>
        <taxon>Lentisphaeria</taxon>
        <taxon>Lentisphaerales</taxon>
        <taxon>Lentisphaeraceae</taxon>
        <taxon>Lentisphaera</taxon>
    </lineage>
</organism>
<dbReference type="STRING" id="313628.LNTAR_14407"/>
<sequence length="266" mass="31444">MLREIKHSCGHIETYQIPHGKFSRMKNFYQERVCKECWKTQEQEKEKLAKESNARAGLPKLMGSHNSIPGAELIRYDFFKFVADNTENLKEKGEPFQIAVDLLRSKQKASWWHAHKRERFVHLFDVAMDHAAHQMRLKALRPEIDQRLRELHLVPLSGSTKQIQWAQTIRNKILLDLIGVELCLEEALRDKQEWAQFMLKLCQDLEPIPHLLEKMSKDLALMDAAGHWIEIRHHSLEDLVRWMKRPESLARTLHLVQGRFFFILNL</sequence>
<dbReference type="AlphaFoldDB" id="A6DHD3"/>
<comment type="caution">
    <text evidence="1">The sequence shown here is derived from an EMBL/GenBank/DDBJ whole genome shotgun (WGS) entry which is preliminary data.</text>
</comment>
<keyword evidence="2" id="KW-1185">Reference proteome</keyword>
<evidence type="ECO:0000313" key="1">
    <source>
        <dbReference type="EMBL" id="EDM29016.1"/>
    </source>
</evidence>
<accession>A6DHD3</accession>
<dbReference type="EMBL" id="ABCK01000003">
    <property type="protein sequence ID" value="EDM29016.1"/>
    <property type="molecule type" value="Genomic_DNA"/>
</dbReference>